<evidence type="ECO:0000256" key="1">
    <source>
        <dbReference type="SAM" id="MobiDB-lite"/>
    </source>
</evidence>
<dbReference type="VEuPathDB" id="FungiDB:MGYG_00627"/>
<feature type="region of interest" description="Disordered" evidence="1">
    <location>
        <begin position="101"/>
        <end position="130"/>
    </location>
</feature>
<dbReference type="InParanoid" id="E5R0T1"/>
<proteinExistence type="predicted"/>
<dbReference type="HOGENOM" id="CLU_1937627_0_0_1"/>
<organism evidence="3">
    <name type="scientific">Arthroderma gypseum (strain ATCC MYA-4604 / CBS 118893)</name>
    <name type="common">Microsporum gypseum</name>
    <dbReference type="NCBI Taxonomy" id="535722"/>
    <lineage>
        <taxon>Eukaryota</taxon>
        <taxon>Fungi</taxon>
        <taxon>Dikarya</taxon>
        <taxon>Ascomycota</taxon>
        <taxon>Pezizomycotina</taxon>
        <taxon>Eurotiomycetes</taxon>
        <taxon>Eurotiomycetidae</taxon>
        <taxon>Onygenales</taxon>
        <taxon>Arthrodermataceae</taxon>
        <taxon>Nannizzia</taxon>
    </lineage>
</organism>
<reference evidence="3" key="1">
    <citation type="journal article" date="2012" name="MBio">
        <title>Comparative genome analysis of Trichophyton rubrum and related dermatophytes reveals candidate genes involved in infection.</title>
        <authorList>
            <person name="Martinez D.A."/>
            <person name="Oliver B.G."/>
            <person name="Graeser Y."/>
            <person name="Goldberg J.M."/>
            <person name="Li W."/>
            <person name="Martinez-Rossi N.M."/>
            <person name="Monod M."/>
            <person name="Shelest E."/>
            <person name="Barton R.C."/>
            <person name="Birch E."/>
            <person name="Brakhage A.A."/>
            <person name="Chen Z."/>
            <person name="Gurr S.J."/>
            <person name="Heiman D."/>
            <person name="Heitman J."/>
            <person name="Kosti I."/>
            <person name="Rossi A."/>
            <person name="Saif S."/>
            <person name="Samalova M."/>
            <person name="Saunders C.W."/>
            <person name="Shea T."/>
            <person name="Summerbell R.C."/>
            <person name="Xu J."/>
            <person name="Young S."/>
            <person name="Zeng Q."/>
            <person name="Birren B.W."/>
            <person name="Cuomo C.A."/>
            <person name="White T.C."/>
        </authorList>
    </citation>
    <scope>NUCLEOTIDE SEQUENCE [LARGE SCALE GENOMIC DNA]</scope>
    <source>
        <strain evidence="3">ATCC MYA-4604 / CBS 118893</strain>
    </source>
</reference>
<evidence type="ECO:0000313" key="2">
    <source>
        <dbReference type="EMBL" id="EFQ97587.1"/>
    </source>
</evidence>
<name>E5R0T1_ARTGP</name>
<keyword evidence="3" id="KW-1185">Reference proteome</keyword>
<dbReference type="AlphaFoldDB" id="E5R0T1"/>
<accession>E5R0T1</accession>
<sequence length="130" mass="14428">MAPPPVHTLATIGNIPCERCLKRGLEDVACVPAGYKGTCQACRNAGRQCVKVEETPAVREFMLLRMAKWSLGQTGQDIPEGLEDQLKDSWDGLMAPYREERSRAARPGGLIRARNSKRKLNRAGEAWFDS</sequence>
<gene>
    <name evidence="2" type="ORF">MGYG_00627</name>
</gene>
<dbReference type="Proteomes" id="UP000002669">
    <property type="component" value="Unassembled WGS sequence"/>
</dbReference>
<dbReference type="GeneID" id="10031858"/>
<protein>
    <submittedName>
        <fullName evidence="2">Uncharacterized protein</fullName>
    </submittedName>
</protein>
<evidence type="ECO:0000313" key="3">
    <source>
        <dbReference type="Proteomes" id="UP000002669"/>
    </source>
</evidence>
<dbReference type="RefSeq" id="XP_003176539.1">
    <property type="nucleotide sequence ID" value="XM_003176491.1"/>
</dbReference>
<dbReference type="EMBL" id="DS989822">
    <property type="protein sequence ID" value="EFQ97587.1"/>
    <property type="molecule type" value="Genomic_DNA"/>
</dbReference>